<dbReference type="Gene3D" id="1.10.40.110">
    <property type="match status" value="1"/>
</dbReference>
<dbReference type="SUPFAM" id="SSF52833">
    <property type="entry name" value="Thioredoxin-like"/>
    <property type="match status" value="1"/>
</dbReference>
<reference evidence="4 5" key="1">
    <citation type="submission" date="2018-09" db="EMBL/GenBank/DDBJ databases">
        <title>Altererythrobacter spongiae sp. nov., isolated from a marine sponge.</title>
        <authorList>
            <person name="Zhuang L."/>
            <person name="Luo L."/>
        </authorList>
    </citation>
    <scope>NUCLEOTIDE SEQUENCE [LARGE SCALE GENOMIC DNA]</scope>
    <source>
        <strain evidence="4 5">HN-Y73</strain>
    </source>
</reference>
<feature type="signal peptide" evidence="2">
    <location>
        <begin position="1"/>
        <end position="24"/>
    </location>
</feature>
<comment type="caution">
    <text evidence="4">The sequence shown here is derived from an EMBL/GenBank/DDBJ whole genome shotgun (WGS) entry which is preliminary data.</text>
</comment>
<sequence length="236" mass="26183">MNRRILAAALATTVSLGMAGTALAPAQAASGKDWTQTTSQSEDGGHWMGNPDAELQLQEFVSYTCIHCAHFTQESDVAMRLGYVHDGKVRIEVRHLIRDPIDMTIALLTNCGDQTKFFGNHRAFFNRYDDYMDKARAATPDQIKRWNDAPLDSKFKLIADDLGLYGIMEARGFARAQLDRCLSDEAKTREIARQSAAGMNAYKIKGTPSFVLNGKLLPDAHSWDTLKPELDDTLGL</sequence>
<dbReference type="EMBL" id="RAPF01000004">
    <property type="protein sequence ID" value="RKF21016.1"/>
    <property type="molecule type" value="Genomic_DNA"/>
</dbReference>
<organism evidence="4 5">
    <name type="scientific">Altericroceibacterium spongiae</name>
    <dbReference type="NCBI Taxonomy" id="2320269"/>
    <lineage>
        <taxon>Bacteria</taxon>
        <taxon>Pseudomonadati</taxon>
        <taxon>Pseudomonadota</taxon>
        <taxon>Alphaproteobacteria</taxon>
        <taxon>Sphingomonadales</taxon>
        <taxon>Erythrobacteraceae</taxon>
        <taxon>Altericroceibacterium</taxon>
    </lineage>
</organism>
<feature type="chain" id="PRO_5019522456" evidence="2">
    <location>
        <begin position="25"/>
        <end position="236"/>
    </location>
</feature>
<evidence type="ECO:0000313" key="5">
    <source>
        <dbReference type="Proteomes" id="UP000284395"/>
    </source>
</evidence>
<dbReference type="InterPro" id="IPR036249">
    <property type="entry name" value="Thioredoxin-like_sf"/>
</dbReference>
<dbReference type="Proteomes" id="UP000284395">
    <property type="component" value="Unassembled WGS sequence"/>
</dbReference>
<evidence type="ECO:0000259" key="3">
    <source>
        <dbReference type="Pfam" id="PF13462"/>
    </source>
</evidence>
<gene>
    <name evidence="4" type="ORF">D6851_08685</name>
</gene>
<accession>A0A420EK91</accession>
<dbReference type="AlphaFoldDB" id="A0A420EK91"/>
<keyword evidence="5" id="KW-1185">Reference proteome</keyword>
<dbReference type="Pfam" id="PF13462">
    <property type="entry name" value="Thioredoxin_4"/>
    <property type="match status" value="1"/>
</dbReference>
<feature type="compositionally biased region" description="Polar residues" evidence="1">
    <location>
        <begin position="33"/>
        <end position="42"/>
    </location>
</feature>
<feature type="region of interest" description="Disordered" evidence="1">
    <location>
        <begin position="29"/>
        <end position="49"/>
    </location>
</feature>
<evidence type="ECO:0000256" key="2">
    <source>
        <dbReference type="SAM" id="SignalP"/>
    </source>
</evidence>
<dbReference type="RefSeq" id="WP_120324514.1">
    <property type="nucleotide sequence ID" value="NZ_RAPF01000004.1"/>
</dbReference>
<evidence type="ECO:0000313" key="4">
    <source>
        <dbReference type="EMBL" id="RKF21016.1"/>
    </source>
</evidence>
<keyword evidence="4" id="KW-0413">Isomerase</keyword>
<dbReference type="InterPro" id="IPR012336">
    <property type="entry name" value="Thioredoxin-like_fold"/>
</dbReference>
<dbReference type="GO" id="GO:0016853">
    <property type="term" value="F:isomerase activity"/>
    <property type="evidence" value="ECO:0007669"/>
    <property type="project" value="UniProtKB-KW"/>
</dbReference>
<feature type="domain" description="Thioredoxin-like fold" evidence="3">
    <location>
        <begin position="43"/>
        <end position="231"/>
    </location>
</feature>
<name>A0A420EK91_9SPHN</name>
<dbReference type="OrthoDB" id="8478320at2"/>
<keyword evidence="2" id="KW-0732">Signal</keyword>
<proteinExistence type="predicted"/>
<evidence type="ECO:0000256" key="1">
    <source>
        <dbReference type="SAM" id="MobiDB-lite"/>
    </source>
</evidence>
<protein>
    <submittedName>
        <fullName evidence="4">Protein-disulfide isomerase</fullName>
    </submittedName>
</protein>
<dbReference type="Gene3D" id="3.40.30.10">
    <property type="entry name" value="Glutaredoxin"/>
    <property type="match status" value="1"/>
</dbReference>